<dbReference type="STRING" id="762967.HMPREF9440_01094"/>
<sequence length="66" mass="7813">MRFEHKESPLSLGSLKRLTSGAPRHVFPLRARRRTFHPVRYSKATVSTIVRRGEKREFGVVIWYYP</sequence>
<dbReference type="Proteomes" id="UP000004956">
    <property type="component" value="Unassembled WGS sequence"/>
</dbReference>
<name>H3KED1_9BURK</name>
<organism evidence="1 2">
    <name type="scientific">Sutterella parvirubra YIT 11816</name>
    <dbReference type="NCBI Taxonomy" id="762967"/>
    <lineage>
        <taxon>Bacteria</taxon>
        <taxon>Pseudomonadati</taxon>
        <taxon>Pseudomonadota</taxon>
        <taxon>Betaproteobacteria</taxon>
        <taxon>Burkholderiales</taxon>
        <taxon>Sutterellaceae</taxon>
        <taxon>Sutterella</taxon>
    </lineage>
</organism>
<proteinExistence type="predicted"/>
<comment type="caution">
    <text evidence="1">The sequence shown here is derived from an EMBL/GenBank/DDBJ whole genome shotgun (WGS) entry which is preliminary data.</text>
</comment>
<protein>
    <submittedName>
        <fullName evidence="1">Uncharacterized protein</fullName>
    </submittedName>
</protein>
<keyword evidence="2" id="KW-1185">Reference proteome</keyword>
<dbReference type="PATRIC" id="fig|762967.3.peg.867"/>
<reference evidence="1 2" key="1">
    <citation type="submission" date="2011-11" db="EMBL/GenBank/DDBJ databases">
        <authorList>
            <person name="Weinstock G."/>
            <person name="Sodergren E."/>
            <person name="Clifton S."/>
            <person name="Fulton L."/>
            <person name="Fulton B."/>
            <person name="Courtney L."/>
            <person name="Fronick C."/>
            <person name="Harrison M."/>
            <person name="Strong C."/>
            <person name="Farmer C."/>
            <person name="Delahaunty K."/>
            <person name="Markovic C."/>
            <person name="Hall O."/>
            <person name="Minx P."/>
            <person name="Tomlinson C."/>
            <person name="Mitreva M."/>
            <person name="Hou S."/>
            <person name="Chen J."/>
            <person name="Wollam A."/>
            <person name="Pepin K.H."/>
            <person name="Johnson M."/>
            <person name="Bhonagiri V."/>
            <person name="Zhang X."/>
            <person name="Suruliraj S."/>
            <person name="Warren W."/>
            <person name="Chinwalla A."/>
            <person name="Mardis E.R."/>
            <person name="Wilson R.K."/>
        </authorList>
    </citation>
    <scope>NUCLEOTIDE SEQUENCE [LARGE SCALE GENOMIC DNA]</scope>
    <source>
        <strain evidence="1 2">YIT 11816</strain>
    </source>
</reference>
<evidence type="ECO:0000313" key="1">
    <source>
        <dbReference type="EMBL" id="EHY31526.1"/>
    </source>
</evidence>
<dbReference type="EMBL" id="AFBQ01000151">
    <property type="protein sequence ID" value="EHY31526.1"/>
    <property type="molecule type" value="Genomic_DNA"/>
</dbReference>
<dbReference type="HOGENOM" id="CLU_2829676_0_0_4"/>
<dbReference type="AlphaFoldDB" id="H3KED1"/>
<accession>H3KED1</accession>
<evidence type="ECO:0000313" key="2">
    <source>
        <dbReference type="Proteomes" id="UP000004956"/>
    </source>
</evidence>
<gene>
    <name evidence="1" type="ORF">HMPREF9440_01094</name>
</gene>